<evidence type="ECO:0000313" key="3">
    <source>
        <dbReference type="Proteomes" id="UP001344906"/>
    </source>
</evidence>
<dbReference type="EMBL" id="BSRI01000001">
    <property type="protein sequence ID" value="GLV54878.1"/>
    <property type="molecule type" value="Genomic_DNA"/>
</dbReference>
<evidence type="ECO:0000313" key="2">
    <source>
        <dbReference type="EMBL" id="GLV54878.1"/>
    </source>
</evidence>
<gene>
    <name evidence="1" type="ORF">KDH_16760</name>
    <name evidence="2" type="ORF">KDH_17250</name>
</gene>
<reference evidence="2 3" key="1">
    <citation type="submission" date="2023-02" db="EMBL/GenBank/DDBJ databases">
        <title>Dictyobacter halimunensis sp. nov., a new member of the class Ktedonobacteria from forest soil in a geothermal area.</title>
        <authorList>
            <person name="Rachmania M.K."/>
            <person name="Ningsih F."/>
            <person name="Sakai Y."/>
            <person name="Yabe S."/>
            <person name="Yokota A."/>
            <person name="Sjamsuridzal W."/>
        </authorList>
    </citation>
    <scope>NUCLEOTIDE SEQUENCE [LARGE SCALE GENOMIC DNA]</scope>
    <source>
        <strain evidence="2 3">S3.2.2.5</strain>
    </source>
</reference>
<comment type="caution">
    <text evidence="2">The sequence shown here is derived from an EMBL/GenBank/DDBJ whole genome shotgun (WGS) entry which is preliminary data.</text>
</comment>
<sequence>MESIIYDPCFSSANYPNAVICDANPARYTRGLKATLAGKLPVTTAAEASAQPWVLQLPNNVYCTFATGATWIVNNERVDYGCTDNTVIAGLPKQGTIWTANVVPQGQMTRTVVTTVVHAWY</sequence>
<accession>A0ABQ6FQZ9</accession>
<organism evidence="2 3">
    <name type="scientific">Dictyobacter halimunensis</name>
    <dbReference type="NCBI Taxonomy" id="3026934"/>
    <lineage>
        <taxon>Bacteria</taxon>
        <taxon>Bacillati</taxon>
        <taxon>Chloroflexota</taxon>
        <taxon>Ktedonobacteria</taxon>
        <taxon>Ktedonobacterales</taxon>
        <taxon>Dictyobacteraceae</taxon>
        <taxon>Dictyobacter</taxon>
    </lineage>
</organism>
<evidence type="ECO:0000313" key="1">
    <source>
        <dbReference type="EMBL" id="GLV54829.1"/>
    </source>
</evidence>
<name>A0ABQ6FQZ9_9CHLR</name>
<dbReference type="EMBL" id="BSRI01000001">
    <property type="protein sequence ID" value="GLV54829.1"/>
    <property type="molecule type" value="Genomic_DNA"/>
</dbReference>
<protein>
    <submittedName>
        <fullName evidence="2">Uncharacterized protein</fullName>
    </submittedName>
</protein>
<keyword evidence="3" id="KW-1185">Reference proteome</keyword>
<dbReference type="Proteomes" id="UP001344906">
    <property type="component" value="Unassembled WGS sequence"/>
</dbReference>
<proteinExistence type="predicted"/>